<evidence type="ECO:0008006" key="3">
    <source>
        <dbReference type="Google" id="ProtNLM"/>
    </source>
</evidence>
<evidence type="ECO:0000313" key="2">
    <source>
        <dbReference type="Proteomes" id="UP001595821"/>
    </source>
</evidence>
<gene>
    <name evidence="1" type="ORF">ACFOZ7_17095</name>
</gene>
<proteinExistence type="predicted"/>
<dbReference type="EMBL" id="JBHSDJ010000125">
    <property type="protein sequence ID" value="MFC4248621.1"/>
    <property type="molecule type" value="Genomic_DNA"/>
</dbReference>
<reference evidence="1 2" key="1">
    <citation type="journal article" date="2014" name="Int. J. Syst. Evol. Microbiol.">
        <title>Complete genome sequence of Corynebacterium casei LMG S-19264T (=DSM 44701T), isolated from a smear-ripened cheese.</title>
        <authorList>
            <consortium name="US DOE Joint Genome Institute (JGI-PGF)"/>
            <person name="Walter F."/>
            <person name="Albersmeier A."/>
            <person name="Kalinowski J."/>
            <person name="Ruckert C."/>
        </authorList>
    </citation>
    <scope>NUCLEOTIDE SEQUENCE [LARGE SCALE GENOMIC DNA]</scope>
    <source>
        <strain evidence="1 2">IBRC-M 10912</strain>
    </source>
</reference>
<comment type="caution">
    <text evidence="1">The sequence shown here is derived from an EMBL/GenBank/DDBJ whole genome shotgun (WGS) entry which is preliminary data.</text>
</comment>
<protein>
    <recommendedName>
        <fullName evidence="3">DUF3006 domain-containing protein</fullName>
    </recommendedName>
</protein>
<accession>A0ABD5P333</accession>
<sequence>MSDEPADSIDLEHPDYVSIGVTRGEYDLEIGRPRDYPDRADVSVQASERDRVLFTVDAMAGDHGTGHADVELTLEEARQVRDRLDEVADGLGDER</sequence>
<evidence type="ECO:0000313" key="1">
    <source>
        <dbReference type="EMBL" id="MFC4248621.1"/>
    </source>
</evidence>
<organism evidence="1 2">
    <name type="scientific">Natribaculum luteum</name>
    <dbReference type="NCBI Taxonomy" id="1586232"/>
    <lineage>
        <taxon>Archaea</taxon>
        <taxon>Methanobacteriati</taxon>
        <taxon>Methanobacteriota</taxon>
        <taxon>Stenosarchaea group</taxon>
        <taxon>Halobacteria</taxon>
        <taxon>Halobacteriales</taxon>
        <taxon>Natrialbaceae</taxon>
        <taxon>Natribaculum</taxon>
    </lineage>
</organism>
<dbReference type="Proteomes" id="UP001595821">
    <property type="component" value="Unassembled WGS sequence"/>
</dbReference>
<dbReference type="GeneID" id="71853631"/>
<name>A0ABD5P333_9EURY</name>
<dbReference type="AlphaFoldDB" id="A0ABD5P333"/>
<dbReference type="RefSeq" id="WP_246973963.1">
    <property type="nucleotide sequence ID" value="NZ_CP095397.1"/>
</dbReference>